<dbReference type="EMBL" id="JALHAT010000003">
    <property type="protein sequence ID" value="MCJ1959759.1"/>
    <property type="molecule type" value="Genomic_DNA"/>
</dbReference>
<dbReference type="InterPro" id="IPR003607">
    <property type="entry name" value="HD/PDEase_dom"/>
</dbReference>
<sequence>MPWTPETEMDIRVDVRLRLGLIAQEVLHAEPSGLQEARRLVIQIERWLRENRAGILTSVHDHFGRRGLRSHALSVACLMMNFAHHAGHDREYVLEMGLAGLFHDIGKLTIPDEILDKPGRLDAAQAEVMRGHAESGGQILERWGLASPMMIAVCRHHHERLDGSGYPGGLIAKDIAEPVRIATICDVYDALISSRSYKQAWSSAMALDEMRRTRGNFDPDLLAVFAQSLEPATL</sequence>
<accession>A0ABT0A9C2</accession>
<dbReference type="SMART" id="SM00471">
    <property type="entry name" value="HDc"/>
    <property type="match status" value="1"/>
</dbReference>
<gene>
    <name evidence="2" type="ORF">MTR65_03585</name>
</gene>
<feature type="domain" description="HD-GYP" evidence="1">
    <location>
        <begin position="37"/>
        <end position="234"/>
    </location>
</feature>
<evidence type="ECO:0000313" key="2">
    <source>
        <dbReference type="EMBL" id="MCJ1959759.1"/>
    </source>
</evidence>
<name>A0ABT0A9C2_9SPHN</name>
<dbReference type="Pfam" id="PF13487">
    <property type="entry name" value="HD_5"/>
    <property type="match status" value="1"/>
</dbReference>
<reference evidence="2" key="1">
    <citation type="submission" date="2022-03" db="EMBL/GenBank/DDBJ databases">
        <title>Identification of a novel bacterium isolated from mangrove sediments.</title>
        <authorList>
            <person name="Pan X."/>
        </authorList>
    </citation>
    <scope>NUCLEOTIDE SEQUENCE</scope>
    <source>
        <strain evidence="2">B2637</strain>
    </source>
</reference>
<dbReference type="PANTHER" id="PTHR43155">
    <property type="entry name" value="CYCLIC DI-GMP PHOSPHODIESTERASE PA4108-RELATED"/>
    <property type="match status" value="1"/>
</dbReference>
<comment type="caution">
    <text evidence="2">The sequence shown here is derived from an EMBL/GenBank/DDBJ whole genome shotgun (WGS) entry which is preliminary data.</text>
</comment>
<proteinExistence type="predicted"/>
<dbReference type="InterPro" id="IPR006675">
    <property type="entry name" value="HDIG_dom"/>
</dbReference>
<dbReference type="InterPro" id="IPR037522">
    <property type="entry name" value="HD_GYP_dom"/>
</dbReference>
<dbReference type="RefSeq" id="WP_243797123.1">
    <property type="nucleotide sequence ID" value="NZ_JALHAT010000003.1"/>
</dbReference>
<dbReference type="PROSITE" id="PS51832">
    <property type="entry name" value="HD_GYP"/>
    <property type="match status" value="1"/>
</dbReference>
<dbReference type="NCBIfam" id="TIGR00277">
    <property type="entry name" value="HDIG"/>
    <property type="match status" value="1"/>
</dbReference>
<evidence type="ECO:0000259" key="1">
    <source>
        <dbReference type="PROSITE" id="PS51832"/>
    </source>
</evidence>
<dbReference type="PANTHER" id="PTHR43155:SF2">
    <property type="entry name" value="CYCLIC DI-GMP PHOSPHODIESTERASE PA4108"/>
    <property type="match status" value="1"/>
</dbReference>
<dbReference type="Proteomes" id="UP001162802">
    <property type="component" value="Unassembled WGS sequence"/>
</dbReference>
<dbReference type="SUPFAM" id="SSF109604">
    <property type="entry name" value="HD-domain/PDEase-like"/>
    <property type="match status" value="1"/>
</dbReference>
<keyword evidence="3" id="KW-1185">Reference proteome</keyword>
<dbReference type="CDD" id="cd00077">
    <property type="entry name" value="HDc"/>
    <property type="match status" value="1"/>
</dbReference>
<protein>
    <submittedName>
        <fullName evidence="2">HD domain-containing protein</fullName>
    </submittedName>
</protein>
<organism evidence="2 3">
    <name type="scientific">Novosphingobium mangrovi</name>
    <name type="common">ex Hu et al. 2023</name>
    <dbReference type="NCBI Taxonomy" id="2930094"/>
    <lineage>
        <taxon>Bacteria</taxon>
        <taxon>Pseudomonadati</taxon>
        <taxon>Pseudomonadota</taxon>
        <taxon>Alphaproteobacteria</taxon>
        <taxon>Sphingomonadales</taxon>
        <taxon>Sphingomonadaceae</taxon>
        <taxon>Novosphingobium</taxon>
    </lineage>
</organism>
<dbReference type="Gene3D" id="1.10.3210.10">
    <property type="entry name" value="Hypothetical protein af1432"/>
    <property type="match status" value="1"/>
</dbReference>
<evidence type="ECO:0000313" key="3">
    <source>
        <dbReference type="Proteomes" id="UP001162802"/>
    </source>
</evidence>